<dbReference type="SUPFAM" id="SSF46785">
    <property type="entry name" value="Winged helix' DNA-binding domain"/>
    <property type="match status" value="1"/>
</dbReference>
<dbReference type="Pfam" id="PF17683">
    <property type="entry name" value="TFIIF_beta_N"/>
    <property type="match status" value="1"/>
</dbReference>
<dbReference type="GO" id="GO:0006368">
    <property type="term" value="P:transcription elongation by RNA polymerase II"/>
    <property type="evidence" value="ECO:0007669"/>
    <property type="project" value="UniProtKB-ARBA"/>
</dbReference>
<name>A0A8S3Z7Q8_9EUPU</name>
<dbReference type="FunFam" id="1.10.10.10:FF:000035">
    <property type="entry name" value="General transcription factor IIF subunit 2"/>
    <property type="match status" value="1"/>
</dbReference>
<dbReference type="Gene3D" id="1.10.10.10">
    <property type="entry name" value="Winged helix-like DNA-binding domain superfamily/Winged helix DNA-binding domain"/>
    <property type="match status" value="1"/>
</dbReference>
<dbReference type="CDD" id="cd07980">
    <property type="entry name" value="TFIIF_beta"/>
    <property type="match status" value="1"/>
</dbReference>
<evidence type="ECO:0000259" key="10">
    <source>
        <dbReference type="Pfam" id="PF17683"/>
    </source>
</evidence>
<dbReference type="PANTHER" id="PTHR10445">
    <property type="entry name" value="GENERAL TRANSCRIPTION FACTOR IIF SUBUNIT 2"/>
    <property type="match status" value="1"/>
</dbReference>
<dbReference type="InterPro" id="IPR003196">
    <property type="entry name" value="TFIIF_beta"/>
</dbReference>
<comment type="subcellular location">
    <subcellularLocation>
        <location evidence="1">Nucleus</location>
    </subcellularLocation>
</comment>
<evidence type="ECO:0000256" key="7">
    <source>
        <dbReference type="ARBA" id="ARBA00023242"/>
    </source>
</evidence>
<organism evidence="11 12">
    <name type="scientific">Candidula unifasciata</name>
    <dbReference type="NCBI Taxonomy" id="100452"/>
    <lineage>
        <taxon>Eukaryota</taxon>
        <taxon>Metazoa</taxon>
        <taxon>Spiralia</taxon>
        <taxon>Lophotrochozoa</taxon>
        <taxon>Mollusca</taxon>
        <taxon>Gastropoda</taxon>
        <taxon>Heterobranchia</taxon>
        <taxon>Euthyneura</taxon>
        <taxon>Panpulmonata</taxon>
        <taxon>Eupulmonata</taxon>
        <taxon>Stylommatophora</taxon>
        <taxon>Helicina</taxon>
        <taxon>Helicoidea</taxon>
        <taxon>Geomitridae</taxon>
        <taxon>Candidula</taxon>
    </lineage>
</organism>
<proteinExistence type="inferred from homology"/>
<dbReference type="InterPro" id="IPR011039">
    <property type="entry name" value="TFIIF_interaction"/>
</dbReference>
<evidence type="ECO:0000313" key="12">
    <source>
        <dbReference type="Proteomes" id="UP000678393"/>
    </source>
</evidence>
<gene>
    <name evidence="11" type="ORF">CUNI_LOCUS10971</name>
</gene>
<evidence type="ECO:0000256" key="1">
    <source>
        <dbReference type="ARBA" id="ARBA00004123"/>
    </source>
</evidence>
<dbReference type="EMBL" id="CAJHNH020002055">
    <property type="protein sequence ID" value="CAG5125413.1"/>
    <property type="molecule type" value="Genomic_DNA"/>
</dbReference>
<sequence>MSLPTDIEMAHEPKDVDISAAGRGVWLVKVPKYLSEQWKMCPSGTEVAKLKIPKAKIPGKKPDIVLTSFDLSSKITPTQEGLAAAAAAPKPVQRGGSIRNHKFIVTNVGNQNLVVMSQAKIDGSGKEAATEKISIEGKVLHRAECHPIVDASYQQLKKEHVQAQNTPQRQTVLLTGIVNTYKPVSDHFNTFEERKAKKAEKRSRAEKSKVMDVLFNAFEKHQFYNVKDLVGITKQPVPYLKEILNEICNYNMTAPHKNMWELKPEFRHYKAQDDGT</sequence>
<evidence type="ECO:0000313" key="11">
    <source>
        <dbReference type="EMBL" id="CAG5125413.1"/>
    </source>
</evidence>
<dbReference type="PANTHER" id="PTHR10445:SF0">
    <property type="entry name" value="GENERAL TRANSCRIPTION FACTOR IIF SUBUNIT 2"/>
    <property type="match status" value="1"/>
</dbReference>
<keyword evidence="7" id="KW-0539">Nucleus</keyword>
<dbReference type="SUPFAM" id="SSF50916">
    <property type="entry name" value="Rap30/74 interaction domains"/>
    <property type="match status" value="1"/>
</dbReference>
<evidence type="ECO:0000256" key="4">
    <source>
        <dbReference type="ARBA" id="ARBA00023015"/>
    </source>
</evidence>
<keyword evidence="5" id="KW-0238">DNA-binding</keyword>
<dbReference type="InterPro" id="IPR036388">
    <property type="entry name" value="WH-like_DNA-bd_sf"/>
</dbReference>
<protein>
    <recommendedName>
        <fullName evidence="3">General transcription factor IIF subunit 2</fullName>
    </recommendedName>
    <alternativeName>
        <fullName evidence="8">Transcription initiation factor IIF subunit beta</fullName>
    </alternativeName>
</protein>
<evidence type="ECO:0000256" key="2">
    <source>
        <dbReference type="ARBA" id="ARBA00009543"/>
    </source>
</evidence>
<dbReference type="OrthoDB" id="26094at2759"/>
<comment type="caution">
    <text evidence="11">The sequence shown here is derived from an EMBL/GenBank/DDBJ whole genome shotgun (WGS) entry which is preliminary data.</text>
</comment>
<keyword evidence="6" id="KW-0804">Transcription</keyword>
<reference evidence="11" key="1">
    <citation type="submission" date="2021-04" db="EMBL/GenBank/DDBJ databases">
        <authorList>
            <consortium name="Molecular Ecology Group"/>
        </authorList>
    </citation>
    <scope>NUCLEOTIDE SEQUENCE</scope>
</reference>
<evidence type="ECO:0000259" key="9">
    <source>
        <dbReference type="Pfam" id="PF02270"/>
    </source>
</evidence>
<accession>A0A8S3Z7Q8</accession>
<dbReference type="InterPro" id="IPR040450">
    <property type="entry name" value="TFIIF_beta_HTH"/>
</dbReference>
<dbReference type="AlphaFoldDB" id="A0A8S3Z7Q8"/>
<dbReference type="InterPro" id="IPR040504">
    <property type="entry name" value="TFIIF_beta_N"/>
</dbReference>
<dbReference type="Pfam" id="PF02270">
    <property type="entry name" value="TFIIF_beta"/>
    <property type="match status" value="1"/>
</dbReference>
<dbReference type="GO" id="GO:0003677">
    <property type="term" value="F:DNA binding"/>
    <property type="evidence" value="ECO:0007669"/>
    <property type="project" value="UniProtKB-KW"/>
</dbReference>
<dbReference type="GO" id="GO:0006367">
    <property type="term" value="P:transcription initiation at RNA polymerase II promoter"/>
    <property type="evidence" value="ECO:0007669"/>
    <property type="project" value="InterPro"/>
</dbReference>
<feature type="domain" description="TFIIF beta subunit N-terminal" evidence="10">
    <location>
        <begin position="23"/>
        <end position="179"/>
    </location>
</feature>
<evidence type="ECO:0000256" key="3">
    <source>
        <dbReference type="ARBA" id="ARBA00020815"/>
    </source>
</evidence>
<keyword evidence="12" id="KW-1185">Reference proteome</keyword>
<evidence type="ECO:0000256" key="6">
    <source>
        <dbReference type="ARBA" id="ARBA00023163"/>
    </source>
</evidence>
<feature type="domain" description="TFIIF beta subunit HTH" evidence="9">
    <location>
        <begin position="204"/>
        <end position="267"/>
    </location>
</feature>
<comment type="similarity">
    <text evidence="2">Belongs to the TFIIF beta subunit family.</text>
</comment>
<dbReference type="Proteomes" id="UP000678393">
    <property type="component" value="Unassembled WGS sequence"/>
</dbReference>
<dbReference type="InterPro" id="IPR036390">
    <property type="entry name" value="WH_DNA-bd_sf"/>
</dbReference>
<keyword evidence="4" id="KW-0805">Transcription regulation</keyword>
<dbReference type="GO" id="GO:0005674">
    <property type="term" value="C:transcription factor TFIIF complex"/>
    <property type="evidence" value="ECO:0007669"/>
    <property type="project" value="InterPro"/>
</dbReference>
<evidence type="ECO:0000256" key="5">
    <source>
        <dbReference type="ARBA" id="ARBA00023125"/>
    </source>
</evidence>
<evidence type="ECO:0000256" key="8">
    <source>
        <dbReference type="ARBA" id="ARBA00033388"/>
    </source>
</evidence>